<keyword evidence="5" id="KW-1185">Reference proteome</keyword>
<dbReference type="GO" id="GO:0071008">
    <property type="term" value="C:U2-type post-mRNA release spliceosomal complex"/>
    <property type="evidence" value="ECO:0007669"/>
    <property type="project" value="TreeGrafter"/>
</dbReference>
<dbReference type="Proteomes" id="UP001201812">
    <property type="component" value="Unassembled WGS sequence"/>
</dbReference>
<sequence length="647" mass="74554">MTAAEEFMDWQAEDERPGFSGNSFVTDYSASISFVSSGIQISNTIQGNESDEVEVLSNTMNGHGSSPNAQQGTDSFVNTSFQRTNFAEWTEKSGKGDIIKQMMQKMGYVHGKGLGVNQQGIVEPIEPKSQIERTSIGYYESKHGCRLFRSKSADINTFAMNAMNKHWKNSNDMGKSKIRYKSLDDERNFGSSQEFGTKVIDLTGPEEKVYNDFGSYAQRTKGNGTRRFAIPDLTYNLSTLMDITEQEIVKNERELRCLKDQTFMLQQDKRKLENQTHEVQKEIDHMKDIVNIIRGFQRNSSQSGSSLDECKCLIAQLRSNFAVEHSLFGLDDITAIVLPILKRYFAEWDPLDPNQAENGIEMLKEWKEVIRENRRSSVFGKYKRKSDTISAFDLCIWEAWMPKMRQTALSWNPSMEGRAMMNLVKLWLPFLPKWIGENLLEQVLVPRIKDEVEKWNPGFDTIPIDLWLLPWHNIIGERLVLVYSTVRHKLGKALRNWAPETGDGSAMKGIRQWKDVFTRSSMKRFLTTNIVPKLERALRNIDISTTKPFIDLDLFGWMDMIDADMISQMLAGSFFPRFHDYLRMCLHGDSSRRMAKSYYKMWKKVLPKQLIQMESVKGELTKALHAIANVKKAVSSAHKRYHEKMYI</sequence>
<dbReference type="SMART" id="SM00443">
    <property type="entry name" value="G_patch"/>
    <property type="match status" value="1"/>
</dbReference>
<dbReference type="GO" id="GO:0000390">
    <property type="term" value="P:spliceosomal complex disassembly"/>
    <property type="evidence" value="ECO:0007669"/>
    <property type="project" value="InterPro"/>
</dbReference>
<feature type="domain" description="G-patch" evidence="3">
    <location>
        <begin position="95"/>
        <end position="141"/>
    </location>
</feature>
<dbReference type="InterPro" id="IPR022783">
    <property type="entry name" value="GCFC_dom"/>
</dbReference>
<evidence type="ECO:0000256" key="2">
    <source>
        <dbReference type="SAM" id="Coils"/>
    </source>
</evidence>
<organism evidence="4 5">
    <name type="scientific">Ditylenchus destructor</name>
    <dbReference type="NCBI Taxonomy" id="166010"/>
    <lineage>
        <taxon>Eukaryota</taxon>
        <taxon>Metazoa</taxon>
        <taxon>Ecdysozoa</taxon>
        <taxon>Nematoda</taxon>
        <taxon>Chromadorea</taxon>
        <taxon>Rhabditida</taxon>
        <taxon>Tylenchina</taxon>
        <taxon>Tylenchomorpha</taxon>
        <taxon>Sphaerularioidea</taxon>
        <taxon>Anguinidae</taxon>
        <taxon>Anguininae</taxon>
        <taxon>Ditylenchus</taxon>
    </lineage>
</organism>
<dbReference type="AlphaFoldDB" id="A0AAD4NAK4"/>
<dbReference type="PANTHER" id="PTHR23329:SF1">
    <property type="entry name" value="TUFTELIN-INTERACTING PROTEIN 11"/>
    <property type="match status" value="1"/>
</dbReference>
<dbReference type="PROSITE" id="PS50174">
    <property type="entry name" value="G_PATCH"/>
    <property type="match status" value="1"/>
</dbReference>
<evidence type="ECO:0000256" key="1">
    <source>
        <dbReference type="ARBA" id="ARBA00010900"/>
    </source>
</evidence>
<comment type="similarity">
    <text evidence="1">Belongs to the TFP11/STIP family.</text>
</comment>
<evidence type="ECO:0000259" key="3">
    <source>
        <dbReference type="PROSITE" id="PS50174"/>
    </source>
</evidence>
<protein>
    <submittedName>
        <fullName evidence="4">GC-rich sequence DNA-binding factor-like protein domain-containing protein</fullName>
    </submittedName>
</protein>
<dbReference type="EMBL" id="JAKKPZ010000005">
    <property type="protein sequence ID" value="KAI1720968.1"/>
    <property type="molecule type" value="Genomic_DNA"/>
</dbReference>
<dbReference type="Pfam" id="PF01585">
    <property type="entry name" value="G-patch"/>
    <property type="match status" value="1"/>
</dbReference>
<dbReference type="PANTHER" id="PTHR23329">
    <property type="entry name" value="TUFTELIN-INTERACTING PROTEIN 11-RELATED"/>
    <property type="match status" value="1"/>
</dbReference>
<feature type="coiled-coil region" evidence="2">
    <location>
        <begin position="241"/>
        <end position="289"/>
    </location>
</feature>
<evidence type="ECO:0000313" key="5">
    <source>
        <dbReference type="Proteomes" id="UP001201812"/>
    </source>
</evidence>
<dbReference type="InterPro" id="IPR000467">
    <property type="entry name" value="G_patch_dom"/>
</dbReference>
<reference evidence="4" key="1">
    <citation type="submission" date="2022-01" db="EMBL/GenBank/DDBJ databases">
        <title>Genome Sequence Resource for Two Populations of Ditylenchus destructor, the Migratory Endoparasitic Phytonematode.</title>
        <authorList>
            <person name="Zhang H."/>
            <person name="Lin R."/>
            <person name="Xie B."/>
        </authorList>
    </citation>
    <scope>NUCLEOTIDE SEQUENCE</scope>
    <source>
        <strain evidence="4">BazhouSP</strain>
    </source>
</reference>
<dbReference type="Pfam" id="PF07842">
    <property type="entry name" value="GCFC"/>
    <property type="match status" value="1"/>
</dbReference>
<name>A0AAD4NAK4_9BILA</name>
<keyword evidence="4" id="KW-0238">DNA-binding</keyword>
<comment type="caution">
    <text evidence="4">The sequence shown here is derived from an EMBL/GenBank/DDBJ whole genome shotgun (WGS) entry which is preliminary data.</text>
</comment>
<dbReference type="InterPro" id="IPR045211">
    <property type="entry name" value="TFP11/STIP/Ntr1"/>
</dbReference>
<gene>
    <name evidence="4" type="ORF">DdX_05219</name>
</gene>
<keyword evidence="2" id="KW-0175">Coiled coil</keyword>
<evidence type="ECO:0000313" key="4">
    <source>
        <dbReference type="EMBL" id="KAI1720968.1"/>
    </source>
</evidence>
<proteinExistence type="inferred from homology"/>
<accession>A0AAD4NAK4</accession>
<dbReference type="GO" id="GO:0003677">
    <property type="term" value="F:DNA binding"/>
    <property type="evidence" value="ECO:0007669"/>
    <property type="project" value="UniProtKB-KW"/>
</dbReference>